<dbReference type="InterPro" id="IPR001547">
    <property type="entry name" value="Glyco_hydro_5"/>
</dbReference>
<keyword evidence="1 3" id="KW-0378">Hydrolase</keyword>
<accession>A0A927K5H2</accession>
<dbReference type="InterPro" id="IPR051923">
    <property type="entry name" value="Glycosyl_Hydrolase_39"/>
</dbReference>
<gene>
    <name evidence="5" type="ORF">IE331_07655</name>
</gene>
<proteinExistence type="inferred from homology"/>
<dbReference type="PANTHER" id="PTHR12631:SF10">
    <property type="entry name" value="BETA-XYLOSIDASE-LIKE PROTEIN-RELATED"/>
    <property type="match status" value="1"/>
</dbReference>
<keyword evidence="2 3" id="KW-0326">Glycosidase</keyword>
<name>A0A927K5H2_9ACTN</name>
<evidence type="ECO:0000256" key="2">
    <source>
        <dbReference type="ARBA" id="ARBA00023295"/>
    </source>
</evidence>
<dbReference type="GO" id="GO:0004553">
    <property type="term" value="F:hydrolase activity, hydrolyzing O-glycosyl compounds"/>
    <property type="evidence" value="ECO:0007669"/>
    <property type="project" value="InterPro"/>
</dbReference>
<reference evidence="5" key="1">
    <citation type="submission" date="2020-09" db="EMBL/GenBank/DDBJ databases">
        <title>Nocardioides sp. strain MJB4 16S ribosomal RNA gene Genome sequencing and assembly.</title>
        <authorList>
            <person name="Kim I."/>
        </authorList>
    </citation>
    <scope>NUCLEOTIDE SEQUENCE</scope>
    <source>
        <strain evidence="5">MJB4</strain>
    </source>
</reference>
<evidence type="ECO:0000256" key="1">
    <source>
        <dbReference type="ARBA" id="ARBA00022801"/>
    </source>
</evidence>
<sequence>MLAIGSMFACLHTVVVISLVTGSSTRGTRALVAGLVGLLLLPVTEVVEGPRPSDASADLRLVAAAGPTPPTPDLGVQFHGLWSHYDRAKRAAVLNRISGSGARWVRLDVSWAMIQPRRRSYDLEWGVPRVDRVLKQAERRGLRVLVTFWLTPGWANGGQGERVAPDDASDYATALAWAARRWGDRVGAWEVWNEPNSEDFLEGADPAGYTDLLCAAHDALHRQDDTVRVVLGGLMYNDDAWLRRAYASGARGCFDILGVHPYMAPADARPELEDDGEIWRMRHLAAIRRVMTRHDDRRPVWATEFGWSSHRNAAGAPAWKRGVSQRKQAKYAVRAMTMLGRDYPYVKKAFWYKALASGDAGRHHDGYAMLRRDLSPKPVFRALRRLLR</sequence>
<dbReference type="PANTHER" id="PTHR12631">
    <property type="entry name" value="ALPHA-L-IDURONIDASE"/>
    <property type="match status" value="1"/>
</dbReference>
<dbReference type="Pfam" id="PF00150">
    <property type="entry name" value="Cellulase"/>
    <property type="match status" value="1"/>
</dbReference>
<evidence type="ECO:0000313" key="5">
    <source>
        <dbReference type="EMBL" id="MBD8869495.1"/>
    </source>
</evidence>
<feature type="domain" description="Glycoside hydrolase family 5" evidence="4">
    <location>
        <begin position="78"/>
        <end position="263"/>
    </location>
</feature>
<evidence type="ECO:0000259" key="4">
    <source>
        <dbReference type="Pfam" id="PF00150"/>
    </source>
</evidence>
<comment type="similarity">
    <text evidence="3">Belongs to the glycosyl hydrolase 5 (cellulase A) family.</text>
</comment>
<dbReference type="AlphaFoldDB" id="A0A927K5H2"/>
<dbReference type="Gene3D" id="3.20.20.80">
    <property type="entry name" value="Glycosidases"/>
    <property type="match status" value="1"/>
</dbReference>
<protein>
    <submittedName>
        <fullName evidence="5">Cellulase family glycosylhydrolase</fullName>
    </submittedName>
</protein>
<dbReference type="RefSeq" id="WP_192142226.1">
    <property type="nucleotide sequence ID" value="NZ_JACYXZ010000002.1"/>
</dbReference>
<dbReference type="GO" id="GO:0000272">
    <property type="term" value="P:polysaccharide catabolic process"/>
    <property type="evidence" value="ECO:0007669"/>
    <property type="project" value="InterPro"/>
</dbReference>
<organism evidence="5 6">
    <name type="scientific">Nocardioides donggukensis</name>
    <dbReference type="NCBI Taxonomy" id="2774019"/>
    <lineage>
        <taxon>Bacteria</taxon>
        <taxon>Bacillati</taxon>
        <taxon>Actinomycetota</taxon>
        <taxon>Actinomycetes</taxon>
        <taxon>Propionibacteriales</taxon>
        <taxon>Nocardioidaceae</taxon>
        <taxon>Nocardioides</taxon>
    </lineage>
</organism>
<dbReference type="EMBL" id="JACYXZ010000002">
    <property type="protein sequence ID" value="MBD8869495.1"/>
    <property type="molecule type" value="Genomic_DNA"/>
</dbReference>
<dbReference type="Proteomes" id="UP000616839">
    <property type="component" value="Unassembled WGS sequence"/>
</dbReference>
<dbReference type="InterPro" id="IPR017853">
    <property type="entry name" value="GH"/>
</dbReference>
<evidence type="ECO:0000313" key="6">
    <source>
        <dbReference type="Proteomes" id="UP000616839"/>
    </source>
</evidence>
<evidence type="ECO:0000256" key="3">
    <source>
        <dbReference type="RuleBase" id="RU361153"/>
    </source>
</evidence>
<dbReference type="SUPFAM" id="SSF51445">
    <property type="entry name" value="(Trans)glycosidases"/>
    <property type="match status" value="1"/>
</dbReference>
<comment type="caution">
    <text evidence="5">The sequence shown here is derived from an EMBL/GenBank/DDBJ whole genome shotgun (WGS) entry which is preliminary data.</text>
</comment>
<keyword evidence="6" id="KW-1185">Reference proteome</keyword>